<evidence type="ECO:0000256" key="8">
    <source>
        <dbReference type="ARBA" id="ARBA00023049"/>
    </source>
</evidence>
<keyword evidence="4" id="KW-0479">Metal-binding</keyword>
<dbReference type="GO" id="GO:0016805">
    <property type="term" value="F:dipeptidase activity"/>
    <property type="evidence" value="ECO:0007669"/>
    <property type="project" value="UniProtKB-KW"/>
</dbReference>
<comment type="cofactor">
    <cofactor evidence="1">
        <name>Zn(2+)</name>
        <dbReference type="ChEBI" id="CHEBI:29105"/>
    </cofactor>
</comment>
<keyword evidence="7 9" id="KW-0224">Dipeptidase</keyword>
<gene>
    <name evidence="9" type="primary">pepV</name>
    <name evidence="9" type="ORF">ACFSJF_10565</name>
</gene>
<keyword evidence="10" id="KW-1185">Reference proteome</keyword>
<comment type="similarity">
    <text evidence="2">Belongs to the peptidase M20A family.</text>
</comment>
<dbReference type="InterPro" id="IPR036264">
    <property type="entry name" value="Bact_exopeptidase_dim_dom"/>
</dbReference>
<dbReference type="InterPro" id="IPR002933">
    <property type="entry name" value="Peptidase_M20"/>
</dbReference>
<evidence type="ECO:0000313" key="10">
    <source>
        <dbReference type="Proteomes" id="UP001597383"/>
    </source>
</evidence>
<protein>
    <submittedName>
        <fullName evidence="9">Dipeptidase PepV</fullName>
        <ecNumber evidence="9">3.4.13.-</ecNumber>
    </submittedName>
</protein>
<dbReference type="NCBIfam" id="TIGR01887">
    <property type="entry name" value="dipeptidaselike"/>
    <property type="match status" value="1"/>
</dbReference>
<proteinExistence type="inferred from homology"/>
<dbReference type="Gene3D" id="3.40.630.10">
    <property type="entry name" value="Zn peptidases"/>
    <property type="match status" value="1"/>
</dbReference>
<dbReference type="RefSeq" id="WP_377556055.1">
    <property type="nucleotide sequence ID" value="NZ_JBHUHQ010000015.1"/>
</dbReference>
<evidence type="ECO:0000256" key="6">
    <source>
        <dbReference type="ARBA" id="ARBA00022833"/>
    </source>
</evidence>
<dbReference type="Pfam" id="PF01546">
    <property type="entry name" value="Peptidase_M20"/>
    <property type="match status" value="1"/>
</dbReference>
<dbReference type="Proteomes" id="UP001597383">
    <property type="component" value="Unassembled WGS sequence"/>
</dbReference>
<name>A0ABW4W1Q9_9BACI</name>
<dbReference type="EC" id="3.4.13.-" evidence="9"/>
<evidence type="ECO:0000256" key="3">
    <source>
        <dbReference type="ARBA" id="ARBA00022670"/>
    </source>
</evidence>
<dbReference type="NCBIfam" id="NF005591">
    <property type="entry name" value="PRK07318.1"/>
    <property type="match status" value="1"/>
</dbReference>
<keyword evidence="6" id="KW-0862">Zinc</keyword>
<dbReference type="InterPro" id="IPR050072">
    <property type="entry name" value="Peptidase_M20A"/>
</dbReference>
<evidence type="ECO:0000256" key="5">
    <source>
        <dbReference type="ARBA" id="ARBA00022801"/>
    </source>
</evidence>
<dbReference type="SUPFAM" id="SSF55031">
    <property type="entry name" value="Bacterial exopeptidase dimerisation domain"/>
    <property type="match status" value="1"/>
</dbReference>
<dbReference type="InterPro" id="IPR010964">
    <property type="entry name" value="M20A_pepV-rel"/>
</dbReference>
<comment type="caution">
    <text evidence="9">The sequence shown here is derived from an EMBL/GenBank/DDBJ whole genome shotgun (WGS) entry which is preliminary data.</text>
</comment>
<keyword evidence="5 9" id="KW-0378">Hydrolase</keyword>
<reference evidence="10" key="1">
    <citation type="journal article" date="2019" name="Int. J. Syst. Evol. Microbiol.">
        <title>The Global Catalogue of Microorganisms (GCM) 10K type strain sequencing project: providing services to taxonomists for standard genome sequencing and annotation.</title>
        <authorList>
            <consortium name="The Broad Institute Genomics Platform"/>
            <consortium name="The Broad Institute Genome Sequencing Center for Infectious Disease"/>
            <person name="Wu L."/>
            <person name="Ma J."/>
        </authorList>
    </citation>
    <scope>NUCLEOTIDE SEQUENCE [LARGE SCALE GENOMIC DNA]</scope>
    <source>
        <strain evidence="10">R28</strain>
    </source>
</reference>
<sequence length="464" mass="51956">MKTWENLFEESDFIQDLSDLLAIPSIKQSNPKEGMTFGEDIQKALSFMLAKGEEEGLLTYQHDGLYGYIEFGPKEAKDYIAVLCHVDVVPASGKWTNPPFEPYVENNRIYARGAIDDKGPTMAAWYALKLLIKSEYPIKHRIRLIIGTNEESGMNCMKSYVANEPEALFGFAPDAQFPIIHAEKGQINLELSCKPKYAKDTINLESFQAGTRGNMVPDIASAVIKGKFTQEQLQRINQLEQIHEDVSMEQTDEHSFTIRTVGVSAHGMEPFKGQNAAFSLASILLSLEELQFHPYLTFIQTYLKNDFYGQNLGIDFEDNIAGKLTVNAGILHYDLEKGGTIQLNIRCPIETPYEKTIDQLKALADQKGWFISNQRSTQPHYVHAEHDGIKALQVAYEKVTNNKATLLSTGGATYARFLTNGVAFGAVFPGKTNTAHQVDEYAELDDLKKATLIYAEALYRLANI</sequence>
<evidence type="ECO:0000313" key="9">
    <source>
        <dbReference type="EMBL" id="MFD2044710.1"/>
    </source>
</evidence>
<evidence type="ECO:0000256" key="1">
    <source>
        <dbReference type="ARBA" id="ARBA00001947"/>
    </source>
</evidence>
<dbReference type="PANTHER" id="PTHR43808:SF31">
    <property type="entry name" value="N-ACETYL-L-CITRULLINE DEACETYLASE"/>
    <property type="match status" value="1"/>
</dbReference>
<dbReference type="PANTHER" id="PTHR43808">
    <property type="entry name" value="ACETYLORNITHINE DEACETYLASE"/>
    <property type="match status" value="1"/>
</dbReference>
<dbReference type="SUPFAM" id="SSF53187">
    <property type="entry name" value="Zn-dependent exopeptidases"/>
    <property type="match status" value="1"/>
</dbReference>
<dbReference type="EMBL" id="JBHUHQ010000015">
    <property type="protein sequence ID" value="MFD2044710.1"/>
    <property type="molecule type" value="Genomic_DNA"/>
</dbReference>
<keyword evidence="8" id="KW-0482">Metalloprotease</keyword>
<evidence type="ECO:0000256" key="7">
    <source>
        <dbReference type="ARBA" id="ARBA00022997"/>
    </source>
</evidence>
<accession>A0ABW4W1Q9</accession>
<evidence type="ECO:0000256" key="4">
    <source>
        <dbReference type="ARBA" id="ARBA00022723"/>
    </source>
</evidence>
<keyword evidence="3" id="KW-0645">Protease</keyword>
<dbReference type="Gene3D" id="3.30.70.360">
    <property type="match status" value="2"/>
</dbReference>
<organism evidence="9 10">
    <name type="scientific">Ornithinibacillus salinisoli</name>
    <dbReference type="NCBI Taxonomy" id="1848459"/>
    <lineage>
        <taxon>Bacteria</taxon>
        <taxon>Bacillati</taxon>
        <taxon>Bacillota</taxon>
        <taxon>Bacilli</taxon>
        <taxon>Bacillales</taxon>
        <taxon>Bacillaceae</taxon>
        <taxon>Ornithinibacillus</taxon>
    </lineage>
</organism>
<evidence type="ECO:0000256" key="2">
    <source>
        <dbReference type="ARBA" id="ARBA00006247"/>
    </source>
</evidence>